<dbReference type="PANTHER" id="PTHR36929:SF5">
    <property type="entry name" value="BLR6751 PROTEIN"/>
    <property type="match status" value="1"/>
</dbReference>
<dbReference type="SUPFAM" id="SSF55961">
    <property type="entry name" value="Bet v1-like"/>
    <property type="match status" value="1"/>
</dbReference>
<dbReference type="CDD" id="cd08894">
    <property type="entry name" value="SRPBCC_CalC_Aha1-like_1"/>
    <property type="match status" value="1"/>
</dbReference>
<dbReference type="RefSeq" id="WP_167065368.1">
    <property type="nucleotide sequence ID" value="NZ_JAAOZR010000042.1"/>
</dbReference>
<evidence type="ECO:0000256" key="1">
    <source>
        <dbReference type="ARBA" id="ARBA00006817"/>
    </source>
</evidence>
<feature type="domain" description="Activator of Hsp90 ATPase homologue 1/2-like C-terminal" evidence="2">
    <location>
        <begin position="27"/>
        <end position="157"/>
    </location>
</feature>
<evidence type="ECO:0000313" key="4">
    <source>
        <dbReference type="Proteomes" id="UP001519344"/>
    </source>
</evidence>
<keyword evidence="4" id="KW-1185">Reference proteome</keyword>
<evidence type="ECO:0000259" key="2">
    <source>
        <dbReference type="Pfam" id="PF08327"/>
    </source>
</evidence>
<dbReference type="InterPro" id="IPR023393">
    <property type="entry name" value="START-like_dom_sf"/>
</dbReference>
<reference evidence="3 4" key="1">
    <citation type="submission" date="2021-03" db="EMBL/GenBank/DDBJ databases">
        <title>Genomic Encyclopedia of Type Strains, Phase IV (KMG-IV): sequencing the most valuable type-strain genomes for metagenomic binning, comparative biology and taxonomic classification.</title>
        <authorList>
            <person name="Goeker M."/>
        </authorList>
    </citation>
    <scope>NUCLEOTIDE SEQUENCE [LARGE SCALE GENOMIC DNA]</scope>
    <source>
        <strain evidence="3 4">DSM 24950</strain>
    </source>
</reference>
<comment type="caution">
    <text evidence="3">The sequence shown here is derived from an EMBL/GenBank/DDBJ whole genome shotgun (WGS) entry which is preliminary data.</text>
</comment>
<dbReference type="InterPro" id="IPR013538">
    <property type="entry name" value="ASHA1/2-like_C"/>
</dbReference>
<dbReference type="EMBL" id="JAGGKV010000004">
    <property type="protein sequence ID" value="MBP1962962.1"/>
    <property type="molecule type" value="Genomic_DNA"/>
</dbReference>
<comment type="similarity">
    <text evidence="1">Belongs to the AHA1 family.</text>
</comment>
<accession>A0ABS4HWD1</accession>
<dbReference type="Proteomes" id="UP001519344">
    <property type="component" value="Unassembled WGS sequence"/>
</dbReference>
<dbReference type="Pfam" id="PF08327">
    <property type="entry name" value="AHSA1"/>
    <property type="match status" value="1"/>
</dbReference>
<organism evidence="3 4">
    <name type="scientific">Paenibacillus aceris</name>
    <dbReference type="NCBI Taxonomy" id="869555"/>
    <lineage>
        <taxon>Bacteria</taxon>
        <taxon>Bacillati</taxon>
        <taxon>Bacillota</taxon>
        <taxon>Bacilli</taxon>
        <taxon>Bacillales</taxon>
        <taxon>Paenibacillaceae</taxon>
        <taxon>Paenibacillus</taxon>
    </lineage>
</organism>
<sequence>MTNNDATNNTTATINGPELIVTRTLSAPRELVFKTWTDPEHLVHWWGPQGFTLTIHAIDVKPGGVWRYTMHGPDGTDYENKISYIEVNRPETLVYSHGDAEEDEQFRVNVTFADRGNQTELTMRSLFKSAEYLEYVVKNYGAVEGAKQTLDRLAEELAKL</sequence>
<evidence type="ECO:0000313" key="3">
    <source>
        <dbReference type="EMBL" id="MBP1962962.1"/>
    </source>
</evidence>
<protein>
    <submittedName>
        <fullName evidence="3">Uncharacterized protein YndB with AHSA1/START domain</fullName>
    </submittedName>
</protein>
<dbReference type="PANTHER" id="PTHR36929">
    <property type="entry name" value="ATTACHMENT SUBUNIT, PUTATIVE-RELATED"/>
    <property type="match status" value="1"/>
</dbReference>
<dbReference type="Gene3D" id="3.30.530.20">
    <property type="match status" value="1"/>
</dbReference>
<gene>
    <name evidence="3" type="ORF">J2Z65_002178</name>
</gene>
<proteinExistence type="inferred from homology"/>
<name>A0ABS4HWD1_9BACL</name>